<evidence type="ECO:0000313" key="4">
    <source>
        <dbReference type="EMBL" id="SJZ75033.1"/>
    </source>
</evidence>
<dbReference type="STRING" id="225324.SAMN02745126_02142"/>
<sequence>MIRKAAFADRARITEVRNAVRENRLEPANAAAVADTADWIYDNGAFWVWEEEGCVQGFAVADIRDGTIFGLFVHPDFEGRGIARALLPLACEDLREAGHREARLTTGAGTRAERFYRRDGWIEVGRRGDGEIVFEKAL</sequence>
<accession>A0A1T4N780</accession>
<protein>
    <submittedName>
        <fullName evidence="4">N-acetylglutamate synthase, GNAT family</fullName>
    </submittedName>
</protein>
<gene>
    <name evidence="4" type="ORF">SAMN02745126_02142</name>
</gene>
<keyword evidence="1" id="KW-0808">Transferase</keyword>
<keyword evidence="2" id="KW-0012">Acyltransferase</keyword>
<dbReference type="GO" id="GO:0016747">
    <property type="term" value="F:acyltransferase activity, transferring groups other than amino-acyl groups"/>
    <property type="evidence" value="ECO:0007669"/>
    <property type="project" value="InterPro"/>
</dbReference>
<dbReference type="RefSeq" id="WP_085933858.1">
    <property type="nucleotide sequence ID" value="NZ_FUWJ01000002.1"/>
</dbReference>
<feature type="domain" description="N-acetyltransferase" evidence="3">
    <location>
        <begin position="1"/>
        <end position="138"/>
    </location>
</feature>
<keyword evidence="5" id="KW-1185">Reference proteome</keyword>
<evidence type="ECO:0000256" key="1">
    <source>
        <dbReference type="ARBA" id="ARBA00022679"/>
    </source>
</evidence>
<dbReference type="SUPFAM" id="SSF55729">
    <property type="entry name" value="Acyl-CoA N-acyltransferases (Nat)"/>
    <property type="match status" value="1"/>
</dbReference>
<dbReference type="PROSITE" id="PS51186">
    <property type="entry name" value="GNAT"/>
    <property type="match status" value="1"/>
</dbReference>
<name>A0A1T4N780_9HYPH</name>
<evidence type="ECO:0000313" key="5">
    <source>
        <dbReference type="Proteomes" id="UP000190092"/>
    </source>
</evidence>
<dbReference type="OrthoDB" id="7356080at2"/>
<dbReference type="InterPro" id="IPR000182">
    <property type="entry name" value="GNAT_dom"/>
</dbReference>
<dbReference type="PANTHER" id="PTHR43877:SF2">
    <property type="entry name" value="AMINOALKYLPHOSPHONATE N-ACETYLTRANSFERASE-RELATED"/>
    <property type="match status" value="1"/>
</dbReference>
<dbReference type="PANTHER" id="PTHR43877">
    <property type="entry name" value="AMINOALKYLPHOSPHONATE N-ACETYLTRANSFERASE-RELATED-RELATED"/>
    <property type="match status" value="1"/>
</dbReference>
<dbReference type="EMBL" id="FUWJ01000002">
    <property type="protein sequence ID" value="SJZ75033.1"/>
    <property type="molecule type" value="Genomic_DNA"/>
</dbReference>
<dbReference type="AlphaFoldDB" id="A0A1T4N780"/>
<dbReference type="Proteomes" id="UP000190092">
    <property type="component" value="Unassembled WGS sequence"/>
</dbReference>
<organism evidence="4 5">
    <name type="scientific">Enhydrobacter aerosaccus</name>
    <dbReference type="NCBI Taxonomy" id="225324"/>
    <lineage>
        <taxon>Bacteria</taxon>
        <taxon>Pseudomonadati</taxon>
        <taxon>Pseudomonadota</taxon>
        <taxon>Alphaproteobacteria</taxon>
        <taxon>Hyphomicrobiales</taxon>
        <taxon>Enhydrobacter</taxon>
    </lineage>
</organism>
<dbReference type="Gene3D" id="3.40.630.30">
    <property type="match status" value="1"/>
</dbReference>
<reference evidence="5" key="1">
    <citation type="submission" date="2017-02" db="EMBL/GenBank/DDBJ databases">
        <authorList>
            <person name="Varghese N."/>
            <person name="Submissions S."/>
        </authorList>
    </citation>
    <scope>NUCLEOTIDE SEQUENCE [LARGE SCALE GENOMIC DNA]</scope>
    <source>
        <strain evidence="5">ATCC 27094</strain>
    </source>
</reference>
<dbReference type="Pfam" id="PF00583">
    <property type="entry name" value="Acetyltransf_1"/>
    <property type="match status" value="1"/>
</dbReference>
<evidence type="ECO:0000259" key="3">
    <source>
        <dbReference type="PROSITE" id="PS51186"/>
    </source>
</evidence>
<dbReference type="CDD" id="cd04301">
    <property type="entry name" value="NAT_SF"/>
    <property type="match status" value="1"/>
</dbReference>
<proteinExistence type="predicted"/>
<dbReference type="InterPro" id="IPR050832">
    <property type="entry name" value="Bact_Acetyltransf"/>
</dbReference>
<evidence type="ECO:0000256" key="2">
    <source>
        <dbReference type="ARBA" id="ARBA00023315"/>
    </source>
</evidence>
<dbReference type="InterPro" id="IPR016181">
    <property type="entry name" value="Acyl_CoA_acyltransferase"/>
</dbReference>